<name>A0A382K6B3_9ZZZZ</name>
<evidence type="ECO:0000256" key="1">
    <source>
        <dbReference type="SAM" id="Phobius"/>
    </source>
</evidence>
<accession>A0A382K6B3</accession>
<dbReference type="EMBL" id="UINC01078205">
    <property type="protein sequence ID" value="SVC19063.1"/>
    <property type="molecule type" value="Genomic_DNA"/>
</dbReference>
<gene>
    <name evidence="2" type="ORF">METZ01_LOCUS271917</name>
</gene>
<feature type="transmembrane region" description="Helical" evidence="1">
    <location>
        <begin position="63"/>
        <end position="88"/>
    </location>
</feature>
<feature type="transmembrane region" description="Helical" evidence="1">
    <location>
        <begin position="38"/>
        <end position="57"/>
    </location>
</feature>
<dbReference type="SUPFAM" id="SSF103473">
    <property type="entry name" value="MFS general substrate transporter"/>
    <property type="match status" value="1"/>
</dbReference>
<proteinExistence type="predicted"/>
<reference evidence="2" key="1">
    <citation type="submission" date="2018-05" db="EMBL/GenBank/DDBJ databases">
        <authorList>
            <person name="Lanie J.A."/>
            <person name="Ng W.-L."/>
            <person name="Kazmierczak K.M."/>
            <person name="Andrzejewski T.M."/>
            <person name="Davidsen T.M."/>
            <person name="Wayne K.J."/>
            <person name="Tettelin H."/>
            <person name="Glass J.I."/>
            <person name="Rusch D."/>
            <person name="Podicherti R."/>
            <person name="Tsui H.-C.T."/>
            <person name="Winkler M.E."/>
        </authorList>
    </citation>
    <scope>NUCLEOTIDE SEQUENCE</scope>
</reference>
<dbReference type="InterPro" id="IPR036259">
    <property type="entry name" value="MFS_trans_sf"/>
</dbReference>
<protein>
    <recommendedName>
        <fullName evidence="3">Major facilitator superfamily (MFS) profile domain-containing protein</fullName>
    </recommendedName>
</protein>
<keyword evidence="1" id="KW-0472">Membrane</keyword>
<evidence type="ECO:0000313" key="2">
    <source>
        <dbReference type="EMBL" id="SVC19063.1"/>
    </source>
</evidence>
<evidence type="ECO:0008006" key="3">
    <source>
        <dbReference type="Google" id="ProtNLM"/>
    </source>
</evidence>
<dbReference type="AlphaFoldDB" id="A0A382K6B3"/>
<keyword evidence="1" id="KW-1133">Transmembrane helix</keyword>
<keyword evidence="1" id="KW-0812">Transmembrane</keyword>
<feature type="transmembrane region" description="Helical" evidence="1">
    <location>
        <begin position="6"/>
        <end position="26"/>
    </location>
</feature>
<organism evidence="2">
    <name type="scientific">marine metagenome</name>
    <dbReference type="NCBI Taxonomy" id="408172"/>
    <lineage>
        <taxon>unclassified sequences</taxon>
        <taxon>metagenomes</taxon>
        <taxon>ecological metagenomes</taxon>
    </lineage>
</organism>
<sequence length="101" mass="11132">MVWVYAIFLCIGMANGAFMPAAMNMIYDFSGDRNNKLYMALIDSFLAPFVVFFVFLTSVLTQWGYLLTALSGIGVSLLIGLLILALLVKDPGLVPKFDLDN</sequence>